<comment type="similarity">
    <text evidence="1">Belongs to the short-chain dehydrogenases/reductases (SDR) family.</text>
</comment>
<evidence type="ECO:0000313" key="3">
    <source>
        <dbReference type="EMBL" id="GGM09670.1"/>
    </source>
</evidence>
<dbReference type="PRINTS" id="PR00081">
    <property type="entry name" value="GDHRDH"/>
</dbReference>
<feature type="domain" description="Ketoreductase" evidence="2">
    <location>
        <begin position="211"/>
        <end position="388"/>
    </location>
</feature>
<dbReference type="GO" id="GO:0016616">
    <property type="term" value="F:oxidoreductase activity, acting on the CH-OH group of donors, NAD or NADP as acceptor"/>
    <property type="evidence" value="ECO:0007669"/>
    <property type="project" value="TreeGrafter"/>
</dbReference>
<dbReference type="FunFam" id="3.40.50.720:FF:000338">
    <property type="entry name" value="3-oxoacyl-ACP reductase FabG"/>
    <property type="match status" value="1"/>
</dbReference>
<accession>A0A8H9L005</accession>
<reference evidence="3" key="2">
    <citation type="submission" date="2020-09" db="EMBL/GenBank/DDBJ databases">
        <authorList>
            <person name="Sun Q."/>
            <person name="Ohkuma M."/>
        </authorList>
    </citation>
    <scope>NUCLEOTIDE SEQUENCE</scope>
    <source>
        <strain evidence="3">JCM 3051</strain>
    </source>
</reference>
<dbReference type="Proteomes" id="UP000655589">
    <property type="component" value="Unassembled WGS sequence"/>
</dbReference>
<dbReference type="AlphaFoldDB" id="A0A8H9L005"/>
<name>A0A8H9L005_9MICO</name>
<comment type="caution">
    <text evidence="3">The sequence shown here is derived from an EMBL/GenBank/DDBJ whole genome shotgun (WGS) entry which is preliminary data.</text>
</comment>
<organism evidence="3 4">
    <name type="scientific">Promicromonospora citrea</name>
    <dbReference type="NCBI Taxonomy" id="43677"/>
    <lineage>
        <taxon>Bacteria</taxon>
        <taxon>Bacillati</taxon>
        <taxon>Actinomycetota</taxon>
        <taxon>Actinomycetes</taxon>
        <taxon>Micrococcales</taxon>
        <taxon>Promicromonosporaceae</taxon>
        <taxon>Promicromonospora</taxon>
    </lineage>
</organism>
<dbReference type="InterPro" id="IPR057326">
    <property type="entry name" value="KR_dom"/>
</dbReference>
<evidence type="ECO:0000313" key="4">
    <source>
        <dbReference type="Proteomes" id="UP000655589"/>
    </source>
</evidence>
<dbReference type="SUPFAM" id="SSF51735">
    <property type="entry name" value="NAD(P)-binding Rossmann-fold domains"/>
    <property type="match status" value="1"/>
</dbReference>
<evidence type="ECO:0000259" key="2">
    <source>
        <dbReference type="SMART" id="SM00822"/>
    </source>
</evidence>
<reference evidence="3" key="1">
    <citation type="journal article" date="2014" name="Int. J. Syst. Evol. Microbiol.">
        <title>Complete genome sequence of Corynebacterium casei LMG S-19264T (=DSM 44701T), isolated from a smear-ripened cheese.</title>
        <authorList>
            <consortium name="US DOE Joint Genome Institute (JGI-PGF)"/>
            <person name="Walter F."/>
            <person name="Albersmeier A."/>
            <person name="Kalinowski J."/>
            <person name="Ruckert C."/>
        </authorList>
    </citation>
    <scope>NUCLEOTIDE SEQUENCE</scope>
    <source>
        <strain evidence="3">JCM 3051</strain>
    </source>
</reference>
<protein>
    <submittedName>
        <fullName evidence="3">3-oxoacyl-ACP reductase</fullName>
    </submittedName>
</protein>
<dbReference type="PANTHER" id="PTHR42760">
    <property type="entry name" value="SHORT-CHAIN DEHYDROGENASES/REDUCTASES FAMILY MEMBER"/>
    <property type="match status" value="1"/>
</dbReference>
<dbReference type="Pfam" id="PF13561">
    <property type="entry name" value="adh_short_C2"/>
    <property type="match status" value="1"/>
</dbReference>
<dbReference type="SMART" id="SM00822">
    <property type="entry name" value="PKS_KR"/>
    <property type="match status" value="1"/>
</dbReference>
<dbReference type="NCBIfam" id="NF006110">
    <property type="entry name" value="PRK08261.1"/>
    <property type="match status" value="1"/>
</dbReference>
<dbReference type="Gene3D" id="3.40.50.720">
    <property type="entry name" value="NAD(P)-binding Rossmann-like Domain"/>
    <property type="match status" value="2"/>
</dbReference>
<dbReference type="PANTHER" id="PTHR42760:SF78">
    <property type="entry name" value="3-OXOACYL-[ACYL-CARRIER-PROTEIN] REDUCTASE [NADH]"/>
    <property type="match status" value="1"/>
</dbReference>
<evidence type="ECO:0000256" key="1">
    <source>
        <dbReference type="ARBA" id="ARBA00006484"/>
    </source>
</evidence>
<gene>
    <name evidence="3" type="primary">fabG</name>
    <name evidence="3" type="ORF">GCM10010102_01910</name>
</gene>
<dbReference type="EMBL" id="BMPT01000001">
    <property type="protein sequence ID" value="GGM09670.1"/>
    <property type="molecule type" value="Genomic_DNA"/>
</dbReference>
<dbReference type="RefSeq" id="WP_171107668.1">
    <property type="nucleotide sequence ID" value="NZ_BMPT01000001.1"/>
</dbReference>
<proteinExistence type="inferred from homology"/>
<keyword evidence="4" id="KW-1185">Reference proteome</keyword>
<dbReference type="InterPro" id="IPR036291">
    <property type="entry name" value="NAD(P)-bd_dom_sf"/>
</dbReference>
<dbReference type="InterPro" id="IPR002347">
    <property type="entry name" value="SDR_fam"/>
</dbReference>
<sequence length="447" mass="45234">MTDSYLTLANGTLKPVFKKLGLPQPAILRRHRPGSPLTVGPVLVVSDDASAADADAVAKTLSGWDVDVRREPEAAQGERFGAVVLVLTGARTPEAVSAPVLTVAGTLRRLAGNGRVLTVSRAVADGDAPVLAATRGGVDGLVRSLGKELRGGSTSNGILLTDDAAVDSASAVAALRFFLSAKSAYVDGQLLPVGPADVAGPVDWEQPLAGKVGVVTGAARGIGAAIARTMARDGAKVVVIDVPQAGEALAAVANEIGGVALQLDITAQDAADKILAATKPLGGLDILVHNAGITRDKLLANMTADKWDPVIAVNLTAQLRINERLLAAGVEGLRIVSLASTTGFAGNRGQTNYGYTKAGVIANAAAGAPVLAAVGGTTNAVAPGWIETEMTAKVPALTRTVARRLPSLGQGGLPIDIAEAICFLASDPAAGINGQTLRVCGQHMVGK</sequence>